<dbReference type="Proteomes" id="UP001296921">
    <property type="component" value="Unassembled WGS sequence"/>
</dbReference>
<dbReference type="EMBL" id="JADRCR010000012">
    <property type="protein sequence ID" value="MBK5145540.1"/>
    <property type="molecule type" value="Genomic_DNA"/>
</dbReference>
<proteinExistence type="predicted"/>
<evidence type="ECO:0000256" key="2">
    <source>
        <dbReference type="SAM" id="Phobius"/>
    </source>
</evidence>
<protein>
    <submittedName>
        <fullName evidence="3">Type-F conjugative transfer system mating-pair stabilization protein TraN</fullName>
    </submittedName>
</protein>
<feature type="transmembrane region" description="Helical" evidence="2">
    <location>
        <begin position="12"/>
        <end position="32"/>
    </location>
</feature>
<gene>
    <name evidence="3" type="primary">traN</name>
    <name evidence="3" type="ORF">I2494_17820</name>
</gene>
<name>A0ABS1IWD1_9GAMM</name>
<keyword evidence="4" id="KW-1185">Reference proteome</keyword>
<reference evidence="3 4" key="1">
    <citation type="submission" date="2020-11" db="EMBL/GenBank/DDBJ databases">
        <title>Insectihabitans protaetiae gen. nov. sp. nov. and Insectihabitans allomyrinae sp. nov., isolated from larvae of Protaetia brevitarsis seulensis and Allomyrina dichotoma, respectively.</title>
        <authorList>
            <person name="Lee S.D."/>
            <person name="Byeon Y.-S."/>
            <person name="Kim S.-M."/>
            <person name="Yang H.L."/>
            <person name="Kim I.S."/>
        </authorList>
    </citation>
    <scope>NUCLEOTIDE SEQUENCE [LARGE SCALE GENOMIC DNA]</scope>
    <source>
        <strain evidence="3 4">BWR-B9</strain>
    </source>
</reference>
<feature type="region of interest" description="Disordered" evidence="1">
    <location>
        <begin position="66"/>
        <end position="91"/>
    </location>
</feature>
<keyword evidence="2" id="KW-1133">Transmembrane helix</keyword>
<organism evidence="3 4">
    <name type="scientific">Limnobaculum allomyrinae</name>
    <dbReference type="NCBI Taxonomy" id="2791986"/>
    <lineage>
        <taxon>Bacteria</taxon>
        <taxon>Pseudomonadati</taxon>
        <taxon>Pseudomonadota</taxon>
        <taxon>Gammaproteobacteria</taxon>
        <taxon>Enterobacterales</taxon>
        <taxon>Budviciaceae</taxon>
        <taxon>Limnobaculum</taxon>
    </lineage>
</organism>
<evidence type="ECO:0000313" key="4">
    <source>
        <dbReference type="Proteomes" id="UP001296921"/>
    </source>
</evidence>
<dbReference type="InterPro" id="IPR014121">
    <property type="entry name" value="TraN_Ftype"/>
</dbReference>
<keyword evidence="2" id="KW-0472">Membrane</keyword>
<dbReference type="RefSeq" id="WP_218468421.1">
    <property type="nucleotide sequence ID" value="NZ_JADRCR010000012.1"/>
</dbReference>
<evidence type="ECO:0000256" key="1">
    <source>
        <dbReference type="SAM" id="MobiDB-lite"/>
    </source>
</evidence>
<sequence>MTRKTSTTDFVCEITFYITLIIGIIVLMALAINNSQANSDYSAGSGFGKQISGSSKNAIKTFDPSTAVEGYTANPPEKGYWPGTTGTSTSIGEKGAEQLANSESGKTIADSIVNNPTDNISMDAPFLENGLTAQKNAEAVTGGTGDFCTKHTQNFITFSRHVCNRDVNVQEVCTRSSSLTGSWRDITEIKYFTVQPTDFTYSQNGSTMYFSFTAPASGTINSATMALSPNGLLLTTTTGIFNSTWNGTWLNPVTLTLNAAGIGLSQGQVVSGYMNFRNSSLAGGATNTFNSRKANISITMMMTVPGRVWDPRVEWSEFCPFSKSDGVLAKTECVEAGGNKTVYMDGKPYVIYQGCWAYRDTYITQSATEGSCGQFASSPACTVVGRGCDAYSEDAGYCINEAVTYECEKVTKAEGMLCGGEFFCSDGLCEQVKQGQDNGFKQAVSQLAAVAAAGDDVAELNNSDIKAFTGKGQTCRKTAVGFSNCCKDSGWGHDIGLSSCNSEEKALGEAKERKLTVDIGEYCSKKVLGVCLEKKRAYCVFDSKLAQIVQQQGRKWQLGIGFGSAKSPNCRGITIDELVSIKFDNLDFRNFYDDLESGLEIPEENELMQRVQEQIKEEIGKKGQGAAQ</sequence>
<dbReference type="Pfam" id="PF06986">
    <property type="entry name" value="F_T4SS_TraN"/>
    <property type="match status" value="1"/>
</dbReference>
<keyword evidence="2" id="KW-0812">Transmembrane</keyword>
<accession>A0ABS1IWD1</accession>
<dbReference type="NCBIfam" id="TIGR02750">
    <property type="entry name" value="TraN_Ftype"/>
    <property type="match status" value="1"/>
</dbReference>
<evidence type="ECO:0000313" key="3">
    <source>
        <dbReference type="EMBL" id="MBK5145540.1"/>
    </source>
</evidence>
<comment type="caution">
    <text evidence="3">The sequence shown here is derived from an EMBL/GenBank/DDBJ whole genome shotgun (WGS) entry which is preliminary data.</text>
</comment>